<dbReference type="EMBL" id="JAAPAO010000009">
    <property type="protein sequence ID" value="KAF4677713.1"/>
    <property type="molecule type" value="Genomic_DNA"/>
</dbReference>
<comment type="caution">
    <text evidence="2">The sequence shown here is derived from an EMBL/GenBank/DDBJ whole genome shotgun (WGS) entry which is preliminary data.</text>
</comment>
<sequence length="246" mass="27152">MFVTKPNHTLEELDANSDSLISDLFMALLEATGAKQELGATADWSEASSVSQPSLNFQELISEEEVTAPCITPDVSPAAAQKHPVGEDGADEVYTLMLRNIPDYCNTQSLLAEVDALGFAGLYDYCYLPIDINTSQNLGYAFINFINPAGAALFQHLCEGQYLSGYPNWSRPLSIRPALIQGMEKNLMKFAKVAMRRCKDPKFKPVVLENGVPVNLQMKLAEIYTAKGLPIPTTVLEYIALKYHRL</sequence>
<reference evidence="2 3" key="1">
    <citation type="submission" date="2020-04" db="EMBL/GenBank/DDBJ databases">
        <title>Perkinsus chesapeaki whole genome sequence.</title>
        <authorList>
            <person name="Bogema D.R."/>
        </authorList>
    </citation>
    <scope>NUCLEOTIDE SEQUENCE [LARGE SCALE GENOMIC DNA]</scope>
    <source>
        <strain evidence="2">ATCC PRA-425</strain>
    </source>
</reference>
<name>A0A7J6N1G3_PERCH</name>
<evidence type="ECO:0000259" key="1">
    <source>
        <dbReference type="Pfam" id="PF04059"/>
    </source>
</evidence>
<dbReference type="Gene3D" id="3.30.70.330">
    <property type="match status" value="1"/>
</dbReference>
<dbReference type="InterPro" id="IPR007201">
    <property type="entry name" value="Mei2-like_Rrm_C"/>
</dbReference>
<dbReference type="AlphaFoldDB" id="A0A7J6N1G3"/>
<dbReference type="OrthoDB" id="417481at2759"/>
<gene>
    <name evidence="2" type="ORF">FOL47_010934</name>
</gene>
<dbReference type="GO" id="GO:0003676">
    <property type="term" value="F:nucleic acid binding"/>
    <property type="evidence" value="ECO:0007669"/>
    <property type="project" value="InterPro"/>
</dbReference>
<evidence type="ECO:0000313" key="3">
    <source>
        <dbReference type="Proteomes" id="UP000591131"/>
    </source>
</evidence>
<dbReference type="SUPFAM" id="SSF54928">
    <property type="entry name" value="RNA-binding domain, RBD"/>
    <property type="match status" value="1"/>
</dbReference>
<feature type="domain" description="Mei2-like C-terminal RNA recognition motif" evidence="1">
    <location>
        <begin position="95"/>
        <end position="185"/>
    </location>
</feature>
<organism evidence="2 3">
    <name type="scientific">Perkinsus chesapeaki</name>
    <name type="common">Clam parasite</name>
    <name type="synonym">Perkinsus andrewsi</name>
    <dbReference type="NCBI Taxonomy" id="330153"/>
    <lineage>
        <taxon>Eukaryota</taxon>
        <taxon>Sar</taxon>
        <taxon>Alveolata</taxon>
        <taxon>Perkinsozoa</taxon>
        <taxon>Perkinsea</taxon>
        <taxon>Perkinsida</taxon>
        <taxon>Perkinsidae</taxon>
        <taxon>Perkinsus</taxon>
    </lineage>
</organism>
<evidence type="ECO:0000313" key="2">
    <source>
        <dbReference type="EMBL" id="KAF4677713.1"/>
    </source>
</evidence>
<dbReference type="Proteomes" id="UP000591131">
    <property type="component" value="Unassembled WGS sequence"/>
</dbReference>
<protein>
    <recommendedName>
        <fullName evidence="1">Mei2-like C-terminal RNA recognition motif domain-containing protein</fullName>
    </recommendedName>
</protein>
<dbReference type="Pfam" id="PF04059">
    <property type="entry name" value="RRM_2"/>
    <property type="match status" value="1"/>
</dbReference>
<proteinExistence type="predicted"/>
<accession>A0A7J6N1G3</accession>
<keyword evidence="3" id="KW-1185">Reference proteome</keyword>
<dbReference type="InterPro" id="IPR012677">
    <property type="entry name" value="Nucleotide-bd_a/b_plait_sf"/>
</dbReference>
<dbReference type="InterPro" id="IPR035979">
    <property type="entry name" value="RBD_domain_sf"/>
</dbReference>